<evidence type="ECO:0000313" key="3">
    <source>
        <dbReference type="Proteomes" id="UP000011550"/>
    </source>
</evidence>
<dbReference type="PATRIC" id="fig|662479.7.peg.2808"/>
<dbReference type="AlphaFoldDB" id="M0I7I8"/>
<dbReference type="Proteomes" id="UP000011550">
    <property type="component" value="Unassembled WGS sequence"/>
</dbReference>
<keyword evidence="3" id="KW-1185">Reference proteome</keyword>
<comment type="caution">
    <text evidence="2">The sequence shown here is derived from an EMBL/GenBank/DDBJ whole genome shotgun (WGS) entry which is preliminary data.</text>
</comment>
<dbReference type="InterPro" id="IPR056613">
    <property type="entry name" value="DUF7287"/>
</dbReference>
<keyword evidence="1" id="KW-0812">Transmembrane</keyword>
<dbReference type="STRING" id="662479.C440_13884"/>
<name>M0I7I8_9EURY</name>
<dbReference type="Pfam" id="PF23958">
    <property type="entry name" value="DUF7287"/>
    <property type="match status" value="1"/>
</dbReference>
<sequence>MTTRGQTTQDFAVGVSVFLLTVAFLFAFLPSVLTPFEAGPTASESAQAGRVGTAVHTNITIDGYGNELDRDAAATFFGPTPTGDELRTRLSLPTSARLNVTVRNENDSIVALSESGIELRGGEQYAGQPAARATRLVRADAETYRLEVRVW</sequence>
<keyword evidence="1" id="KW-0472">Membrane</keyword>
<dbReference type="EMBL" id="AOLN01000018">
    <property type="protein sequence ID" value="ELZ91409.1"/>
    <property type="molecule type" value="Genomic_DNA"/>
</dbReference>
<dbReference type="RefSeq" id="WP_008321161.1">
    <property type="nucleotide sequence ID" value="NZ_AOLN01000018.1"/>
</dbReference>
<protein>
    <submittedName>
        <fullName evidence="2">Uncharacterized protein</fullName>
    </submittedName>
</protein>
<evidence type="ECO:0000313" key="2">
    <source>
        <dbReference type="EMBL" id="ELZ91409.1"/>
    </source>
</evidence>
<evidence type="ECO:0000256" key="1">
    <source>
        <dbReference type="SAM" id="Phobius"/>
    </source>
</evidence>
<feature type="transmembrane region" description="Helical" evidence="1">
    <location>
        <begin position="12"/>
        <end position="33"/>
    </location>
</feature>
<reference evidence="2 3" key="1">
    <citation type="journal article" date="2014" name="PLoS Genet.">
        <title>Phylogenetically driven sequencing of extremely halophilic archaea reveals strategies for static and dynamic osmo-response.</title>
        <authorList>
            <person name="Becker E.A."/>
            <person name="Seitzer P.M."/>
            <person name="Tritt A."/>
            <person name="Larsen D."/>
            <person name="Krusor M."/>
            <person name="Yao A.I."/>
            <person name="Wu D."/>
            <person name="Madern D."/>
            <person name="Eisen J.A."/>
            <person name="Darling A.E."/>
            <person name="Facciotti M.T."/>
        </authorList>
    </citation>
    <scope>NUCLEOTIDE SEQUENCE [LARGE SCALE GENOMIC DNA]</scope>
    <source>
        <strain evidence="2 3">ATCC BAA-1512</strain>
    </source>
</reference>
<proteinExistence type="predicted"/>
<accession>M0I7I8</accession>
<gene>
    <name evidence="2" type="ORF">C440_13884</name>
</gene>
<dbReference type="OrthoDB" id="125215at2157"/>
<organism evidence="2 3">
    <name type="scientific">Haloferax mucosum ATCC BAA-1512</name>
    <dbReference type="NCBI Taxonomy" id="662479"/>
    <lineage>
        <taxon>Archaea</taxon>
        <taxon>Methanobacteriati</taxon>
        <taxon>Methanobacteriota</taxon>
        <taxon>Stenosarchaea group</taxon>
        <taxon>Halobacteria</taxon>
        <taxon>Halobacteriales</taxon>
        <taxon>Haloferacaceae</taxon>
        <taxon>Haloferax</taxon>
    </lineage>
</organism>
<keyword evidence="1" id="KW-1133">Transmembrane helix</keyword>